<sequence length="792" mass="88016">MMIFKYCVWPSVSKDEDTKHSPVIKTCNDVEIIKKSLFHCCPCAFRRRRPIDIETNADLLSINTELPVLVPTPVISLTPNQCNELDKANADEEFNHKNICNSTQINTQRINNLNDLSSHYLGRDRESYEVSSDSSNDRDNEPLQDHKVNEDNSLRSASIIPKSFDIITQESNPSRRNSIDQIPVTILSSATNSTDLDKETSSDDIASGRELDSDDPLTRNPASGSSVLSNESSSVDEAIRDVISPNRRSGIQAIAFDEHDSPDVSLAYDRDYSTELQIDIESRVCSSINSPNKFFHSPAHLAEGEKSFSRAEDLDVNEDEDEEEEEEEDEQIEDDVEENESEDANRNFEEEEGDKDVSEDKIDEMSGSIGTSNTTSFSITGITTTSSLTASTSTSSLNPETVKNLVSIVVASRPHSRAAAEYHETTAAVTFQPLDIRQFREETSASGATEASAIHDPNDDTLAIKSDDRDEDISVTSKIVSVIKDPSDENPDTEIHVVTIEKIHQTLTSSRENGTVAEIARIHMDNNEIETTTKILQSKVPRSRTKMKTGFNKVSPALPINTEKSFNKSKPIIPQCFAQLESNDWEVAIKGLKGLSIIARQQSEVLDKCPQGLVGRLLARHIKNLRSQVARTACMAAGDVFESRSRCLDHDLDEIAGPLLHRTADTNRFLRSDSNAALDRMIEHLPPHRTISVIIYRGASHQNAIVRASTSRLLASVVERMGPDAAMTLPRDVREKLLSSGAKLLMDANLDARNHAKMMFKQLSRCEGFRKALKDTVPDTTLRHIDKTLRSL</sequence>
<dbReference type="InterPro" id="IPR016024">
    <property type="entry name" value="ARM-type_fold"/>
</dbReference>
<feature type="compositionally biased region" description="Basic and acidic residues" evidence="1">
    <location>
        <begin position="135"/>
        <end position="153"/>
    </location>
</feature>
<reference evidence="3" key="1">
    <citation type="submission" date="2021-04" db="EMBL/GenBank/DDBJ databases">
        <authorList>
            <person name="Chebbi M.A.C M."/>
        </authorList>
    </citation>
    <scope>NUCLEOTIDE SEQUENCE</scope>
</reference>
<feature type="region of interest" description="Disordered" evidence="1">
    <location>
        <begin position="305"/>
        <end position="379"/>
    </location>
</feature>
<dbReference type="InterPro" id="IPR024395">
    <property type="entry name" value="CLASP_N_dom"/>
</dbReference>
<dbReference type="Proteomes" id="UP000786811">
    <property type="component" value="Unassembled WGS sequence"/>
</dbReference>
<comment type="caution">
    <text evidence="3">The sequence shown here is derived from an EMBL/GenBank/DDBJ whole genome shotgun (WGS) entry which is preliminary data.</text>
</comment>
<dbReference type="Gene3D" id="1.25.10.10">
    <property type="entry name" value="Leucine-rich Repeat Variant"/>
    <property type="match status" value="1"/>
</dbReference>
<feature type="compositionally biased region" description="Low complexity" evidence="1">
    <location>
        <begin position="223"/>
        <end position="233"/>
    </location>
</feature>
<dbReference type="GO" id="GO:0005881">
    <property type="term" value="C:cytoplasmic microtubule"/>
    <property type="evidence" value="ECO:0007669"/>
    <property type="project" value="TreeGrafter"/>
</dbReference>
<name>A0A8J2HI70_COTCN</name>
<dbReference type="PANTHER" id="PTHR21567:SF87">
    <property type="entry name" value="CRESCERIN-LIKE PROTEIN CHE-12"/>
    <property type="match status" value="1"/>
</dbReference>
<dbReference type="PANTHER" id="PTHR21567">
    <property type="entry name" value="CLASP"/>
    <property type="match status" value="1"/>
</dbReference>
<dbReference type="InterPro" id="IPR011989">
    <property type="entry name" value="ARM-like"/>
</dbReference>
<organism evidence="3 4">
    <name type="scientific">Cotesia congregata</name>
    <name type="common">Parasitoid wasp</name>
    <name type="synonym">Apanteles congregatus</name>
    <dbReference type="NCBI Taxonomy" id="51543"/>
    <lineage>
        <taxon>Eukaryota</taxon>
        <taxon>Metazoa</taxon>
        <taxon>Ecdysozoa</taxon>
        <taxon>Arthropoda</taxon>
        <taxon>Hexapoda</taxon>
        <taxon>Insecta</taxon>
        <taxon>Pterygota</taxon>
        <taxon>Neoptera</taxon>
        <taxon>Endopterygota</taxon>
        <taxon>Hymenoptera</taxon>
        <taxon>Apocrita</taxon>
        <taxon>Ichneumonoidea</taxon>
        <taxon>Braconidae</taxon>
        <taxon>Microgastrinae</taxon>
        <taxon>Cotesia</taxon>
    </lineage>
</organism>
<evidence type="ECO:0000256" key="1">
    <source>
        <dbReference type="SAM" id="MobiDB-lite"/>
    </source>
</evidence>
<dbReference type="Pfam" id="PF12348">
    <property type="entry name" value="CLASP_N"/>
    <property type="match status" value="1"/>
</dbReference>
<accession>A0A8J2HI70</accession>
<feature type="compositionally biased region" description="Basic and acidic residues" evidence="1">
    <location>
        <begin position="355"/>
        <end position="364"/>
    </location>
</feature>
<dbReference type="GO" id="GO:0000226">
    <property type="term" value="P:microtubule cytoskeleton organization"/>
    <property type="evidence" value="ECO:0007669"/>
    <property type="project" value="TreeGrafter"/>
</dbReference>
<dbReference type="SMART" id="SM01349">
    <property type="entry name" value="TOG"/>
    <property type="match status" value="1"/>
</dbReference>
<protein>
    <submittedName>
        <fullName evidence="3">Similar to Togaram1: TOG array regulator of axonemal microtubules protein 1 (Mus musculus)</fullName>
    </submittedName>
</protein>
<dbReference type="SUPFAM" id="SSF48371">
    <property type="entry name" value="ARM repeat"/>
    <property type="match status" value="1"/>
</dbReference>
<feature type="compositionally biased region" description="Basic and acidic residues" evidence="1">
    <location>
        <begin position="195"/>
        <end position="211"/>
    </location>
</feature>
<feature type="compositionally biased region" description="Acidic residues" evidence="1">
    <location>
        <begin position="314"/>
        <end position="342"/>
    </location>
</feature>
<evidence type="ECO:0000259" key="2">
    <source>
        <dbReference type="SMART" id="SM01349"/>
    </source>
</evidence>
<dbReference type="GO" id="GO:0005929">
    <property type="term" value="C:cilium"/>
    <property type="evidence" value="ECO:0007669"/>
    <property type="project" value="TreeGrafter"/>
</dbReference>
<gene>
    <name evidence="3" type="ORF">HICCMSTLAB_LOCUS9354</name>
</gene>
<dbReference type="AlphaFoldDB" id="A0A8J2HI70"/>
<evidence type="ECO:0000313" key="4">
    <source>
        <dbReference type="Proteomes" id="UP000786811"/>
    </source>
</evidence>
<keyword evidence="4" id="KW-1185">Reference proteome</keyword>
<feature type="region of interest" description="Disordered" evidence="1">
    <location>
        <begin position="125"/>
        <end position="155"/>
    </location>
</feature>
<evidence type="ECO:0000313" key="3">
    <source>
        <dbReference type="EMBL" id="CAG5100040.1"/>
    </source>
</evidence>
<dbReference type="GO" id="GO:0008017">
    <property type="term" value="F:microtubule binding"/>
    <property type="evidence" value="ECO:0007669"/>
    <property type="project" value="TreeGrafter"/>
</dbReference>
<proteinExistence type="predicted"/>
<dbReference type="EMBL" id="CAJNRD030001122">
    <property type="protein sequence ID" value="CAG5100040.1"/>
    <property type="molecule type" value="Genomic_DNA"/>
</dbReference>
<feature type="compositionally biased region" description="Low complexity" evidence="1">
    <location>
        <begin position="366"/>
        <end position="379"/>
    </location>
</feature>
<feature type="region of interest" description="Disordered" evidence="1">
    <location>
        <begin position="442"/>
        <end position="464"/>
    </location>
</feature>
<dbReference type="OrthoDB" id="63891at2759"/>
<feature type="domain" description="TOG" evidence="2">
    <location>
        <begin position="556"/>
        <end position="791"/>
    </location>
</feature>
<feature type="region of interest" description="Disordered" evidence="1">
    <location>
        <begin position="193"/>
        <end position="236"/>
    </location>
</feature>
<dbReference type="InterPro" id="IPR034085">
    <property type="entry name" value="TOG"/>
</dbReference>